<protein>
    <submittedName>
        <fullName evidence="4">Putative secreted salivary gland protein 2</fullName>
    </submittedName>
</protein>
<dbReference type="Pfam" id="PF07771">
    <property type="entry name" value="TSGP1"/>
    <property type="match status" value="1"/>
</dbReference>
<name>V5H4K0_IXORI</name>
<evidence type="ECO:0000256" key="3">
    <source>
        <dbReference type="SAM" id="MobiDB-lite"/>
    </source>
</evidence>
<organism evidence="4">
    <name type="scientific">Ixodes ricinus</name>
    <name type="common">Common tick</name>
    <name type="synonym">Acarus ricinus</name>
    <dbReference type="NCBI Taxonomy" id="34613"/>
    <lineage>
        <taxon>Eukaryota</taxon>
        <taxon>Metazoa</taxon>
        <taxon>Ecdysozoa</taxon>
        <taxon>Arthropoda</taxon>
        <taxon>Chelicerata</taxon>
        <taxon>Arachnida</taxon>
        <taxon>Acari</taxon>
        <taxon>Parasitiformes</taxon>
        <taxon>Ixodida</taxon>
        <taxon>Ixodoidea</taxon>
        <taxon>Ixodidae</taxon>
        <taxon>Ixodinae</taxon>
        <taxon>Ixodes</taxon>
    </lineage>
</organism>
<comment type="subcellular location">
    <subcellularLocation>
        <location evidence="1">Secreted</location>
    </subcellularLocation>
</comment>
<dbReference type="EMBL" id="GANP01015266">
    <property type="protein sequence ID" value="JAB69202.1"/>
    <property type="molecule type" value="mRNA"/>
</dbReference>
<sequence length="128" mass="14662">MGLTGTTLVLGVSGLLRERCSPQLQERNETRLGAKQRRLRFLLAGTVTLVDGDQFFFRDGETCFYNDGGRGSCQDGSWSFVQLIQVCPRRMMDYTPSPTEKPKQKKKEYRRRLRNLSASPKKTKHGKF</sequence>
<accession>V5H4K0</accession>
<evidence type="ECO:0000313" key="4">
    <source>
        <dbReference type="EMBL" id="JAB69202.1"/>
    </source>
</evidence>
<feature type="region of interest" description="Disordered" evidence="3">
    <location>
        <begin position="92"/>
        <end position="128"/>
    </location>
</feature>
<dbReference type="InterPro" id="IPR011694">
    <property type="entry name" value="Ixonnexin-like"/>
</dbReference>
<keyword evidence="2" id="KW-0964">Secreted</keyword>
<dbReference type="AlphaFoldDB" id="V5H4K0"/>
<feature type="compositionally biased region" description="Basic residues" evidence="3">
    <location>
        <begin position="103"/>
        <end position="114"/>
    </location>
</feature>
<dbReference type="GO" id="GO:0005576">
    <property type="term" value="C:extracellular region"/>
    <property type="evidence" value="ECO:0007669"/>
    <property type="project" value="UniProtKB-SubCell"/>
</dbReference>
<evidence type="ECO:0000256" key="2">
    <source>
        <dbReference type="ARBA" id="ARBA00022525"/>
    </source>
</evidence>
<proteinExistence type="evidence at transcript level"/>
<reference evidence="4" key="1">
    <citation type="journal article" date="2015" name="Sci. Rep.">
        <title>Tissue- and time-dependent transcription in Ixodes ricinus salivary glands and midguts when blood feeding on the vertebrate host.</title>
        <authorList>
            <person name="Kotsyfakis M."/>
            <person name="Schwarz A."/>
            <person name="Erhart J."/>
            <person name="Ribeiro J.M."/>
        </authorList>
    </citation>
    <scope>NUCLEOTIDE SEQUENCE</scope>
    <source>
        <tissue evidence="4">Salivary gland and midgut</tissue>
    </source>
</reference>
<evidence type="ECO:0000256" key="1">
    <source>
        <dbReference type="ARBA" id="ARBA00004613"/>
    </source>
</evidence>